<sequence length="375" mass="41685">MQAYLSAMSTKDPTEMEAIIEPSSKKSSVTTSQIKFQTESDKNHFRMVLPEIHPGPFHPVGGSNIPYLIYKNMDSSAMVMHSVSNHALNLPNQEEVQVYLESLSQSSVTFSGTKCTEPVIVQINKARCAGILFEKTAVLFLSLSPHGMEDIPISIRTEIEQFAKNRNFERIMVIDCHNAMGEEINKDDGVDMLTAAKSTLDSLKTKNSHQIKFSYTNSLGMEIDSADIAKGGIGILCLEINSKKYYLGWADANNMENGLREQVVEHFSNNGYDLIEICTSDTHYTSSGVRNKNGYFQLGIITKPTIIANWYLHLAKQAEKNVQAGKFEILENRSDVKVMGPSIFESFSTCLDNALRITKGVLIGGLTLFITTIFL</sequence>
<proteinExistence type="predicted"/>
<dbReference type="InterPro" id="IPR019204">
    <property type="entry name" value="DUF2070_membrane"/>
</dbReference>
<protein>
    <submittedName>
        <fullName evidence="2">Membrane protein-like protein</fullName>
    </submittedName>
</protein>
<dbReference type="AlphaFoldDB" id="A0A075G2S9"/>
<evidence type="ECO:0000313" key="2">
    <source>
        <dbReference type="EMBL" id="AIE96132.1"/>
    </source>
</evidence>
<reference evidence="2" key="1">
    <citation type="journal article" date="2014" name="Genome Biol. Evol.">
        <title>Pangenome evidence for extensive interdomain horizontal transfer affecting lineage core and shell genes in uncultured planktonic thaumarchaeota and euryarchaeota.</title>
        <authorList>
            <person name="Deschamps P."/>
            <person name="Zivanovic Y."/>
            <person name="Moreira D."/>
            <person name="Rodriguez-Valera F."/>
            <person name="Lopez-Garcia P."/>
        </authorList>
    </citation>
    <scope>NUCLEOTIDE SEQUENCE</scope>
</reference>
<dbReference type="EMBL" id="KF900469">
    <property type="protein sequence ID" value="AIE96132.1"/>
    <property type="molecule type" value="Genomic_DNA"/>
</dbReference>
<accession>A0A075G2S9</accession>
<feature type="domain" description="DUF2070" evidence="1">
    <location>
        <begin position="2"/>
        <end position="372"/>
    </location>
</feature>
<evidence type="ECO:0000259" key="1">
    <source>
        <dbReference type="Pfam" id="PF09843"/>
    </source>
</evidence>
<name>A0A075G2S9_9ARCH</name>
<dbReference type="Pfam" id="PF09843">
    <property type="entry name" value="DUF2070"/>
    <property type="match status" value="1"/>
</dbReference>
<organism evidence="2">
    <name type="scientific">uncultured marine thaumarchaeote AD1000_72_F04</name>
    <dbReference type="NCBI Taxonomy" id="1455938"/>
    <lineage>
        <taxon>Archaea</taxon>
        <taxon>Nitrososphaerota</taxon>
        <taxon>environmental samples</taxon>
    </lineage>
</organism>